<name>A0A8T0FI43_ARGBR</name>
<evidence type="ECO:0000313" key="3">
    <source>
        <dbReference type="Proteomes" id="UP000807504"/>
    </source>
</evidence>
<gene>
    <name evidence="2" type="ORF">HNY73_007784</name>
</gene>
<reference evidence="2" key="2">
    <citation type="submission" date="2020-06" db="EMBL/GenBank/DDBJ databases">
        <authorList>
            <person name="Sheffer M."/>
        </authorList>
    </citation>
    <scope>NUCLEOTIDE SEQUENCE</scope>
</reference>
<accession>A0A8T0FI43</accession>
<dbReference type="Proteomes" id="UP000807504">
    <property type="component" value="Unassembled WGS sequence"/>
</dbReference>
<comment type="caution">
    <text evidence="2">The sequence shown here is derived from an EMBL/GenBank/DDBJ whole genome shotgun (WGS) entry which is preliminary data.</text>
</comment>
<dbReference type="Pfam" id="PF01927">
    <property type="entry name" value="Mut7-C"/>
    <property type="match status" value="1"/>
</dbReference>
<protein>
    <recommendedName>
        <fullName evidence="1">Mut7-C RNAse domain-containing protein</fullName>
    </recommendedName>
</protein>
<sequence>MCNESNYIHVQDDELLSLWTKFVGFDADMKTIGKKNSTVYHCSITDMDGRNHENVPIQLAAFTPQVFEHIRQFLLCAGCGKVYWEGSHLSRVKKSMSQYVDVRNNNKSIYKSLLGEFGSDDEEKTQETAAVASQNSR</sequence>
<feature type="domain" description="Mut7-C RNAse" evidence="1">
    <location>
        <begin position="62"/>
        <end position="95"/>
    </location>
</feature>
<proteinExistence type="predicted"/>
<dbReference type="InterPro" id="IPR002782">
    <property type="entry name" value="Mut7-C_RNAse_dom"/>
</dbReference>
<dbReference type="EMBL" id="JABXBU010000012">
    <property type="protein sequence ID" value="KAF8789878.1"/>
    <property type="molecule type" value="Genomic_DNA"/>
</dbReference>
<organism evidence="2 3">
    <name type="scientific">Argiope bruennichi</name>
    <name type="common">Wasp spider</name>
    <name type="synonym">Aranea bruennichi</name>
    <dbReference type="NCBI Taxonomy" id="94029"/>
    <lineage>
        <taxon>Eukaryota</taxon>
        <taxon>Metazoa</taxon>
        <taxon>Ecdysozoa</taxon>
        <taxon>Arthropoda</taxon>
        <taxon>Chelicerata</taxon>
        <taxon>Arachnida</taxon>
        <taxon>Araneae</taxon>
        <taxon>Araneomorphae</taxon>
        <taxon>Entelegynae</taxon>
        <taxon>Araneoidea</taxon>
        <taxon>Araneidae</taxon>
        <taxon>Argiope</taxon>
    </lineage>
</organism>
<evidence type="ECO:0000259" key="1">
    <source>
        <dbReference type="Pfam" id="PF01927"/>
    </source>
</evidence>
<dbReference type="AlphaFoldDB" id="A0A8T0FI43"/>
<keyword evidence="3" id="KW-1185">Reference proteome</keyword>
<reference evidence="2" key="1">
    <citation type="journal article" date="2020" name="bioRxiv">
        <title>Chromosome-level reference genome of the European wasp spider Argiope bruennichi: a resource for studies on range expansion and evolutionary adaptation.</title>
        <authorList>
            <person name="Sheffer M.M."/>
            <person name="Hoppe A."/>
            <person name="Krehenwinkel H."/>
            <person name="Uhl G."/>
            <person name="Kuss A.W."/>
            <person name="Jensen L."/>
            <person name="Jensen C."/>
            <person name="Gillespie R.G."/>
            <person name="Hoff K.J."/>
            <person name="Prost S."/>
        </authorList>
    </citation>
    <scope>NUCLEOTIDE SEQUENCE</scope>
</reference>
<evidence type="ECO:0000313" key="2">
    <source>
        <dbReference type="EMBL" id="KAF8789878.1"/>
    </source>
</evidence>